<dbReference type="InterPro" id="IPR025326">
    <property type="entry name" value="DUF4232"/>
</dbReference>
<comment type="caution">
    <text evidence="4">The sequence shown here is derived from an EMBL/GenBank/DDBJ whole genome shotgun (WGS) entry which is preliminary data.</text>
</comment>
<feature type="compositionally biased region" description="Low complexity" evidence="1">
    <location>
        <begin position="27"/>
        <end position="82"/>
    </location>
</feature>
<reference evidence="4 5" key="1">
    <citation type="submission" date="2023-12" db="EMBL/GenBank/DDBJ databases">
        <title>Streptomyces sp. V4-01.</title>
        <authorList>
            <person name="Somphong A."/>
            <person name="Phongsopitanun W."/>
        </authorList>
    </citation>
    <scope>NUCLEOTIDE SEQUENCE [LARGE SCALE GENOMIC DNA]</scope>
    <source>
        <strain evidence="4 5">V4-01</strain>
    </source>
</reference>
<feature type="signal peptide" evidence="2">
    <location>
        <begin position="1"/>
        <end position="17"/>
    </location>
</feature>
<gene>
    <name evidence="4" type="ORF">V2S66_33755</name>
</gene>
<protein>
    <submittedName>
        <fullName evidence="4">DUF4232 domain-containing protein</fullName>
    </submittedName>
</protein>
<dbReference type="Proteomes" id="UP001344658">
    <property type="component" value="Unassembled WGS sequence"/>
</dbReference>
<evidence type="ECO:0000256" key="2">
    <source>
        <dbReference type="SAM" id="SignalP"/>
    </source>
</evidence>
<accession>A0ABU7PM55</accession>
<dbReference type="EMBL" id="JAZEWV010000059">
    <property type="protein sequence ID" value="MEE4546916.1"/>
    <property type="molecule type" value="Genomic_DNA"/>
</dbReference>
<name>A0ABU7PM55_9ACTN</name>
<dbReference type="Pfam" id="PF14016">
    <property type="entry name" value="DUF4232"/>
    <property type="match status" value="1"/>
</dbReference>
<sequence length="247" mass="24450">MYAKSALSSAAVLLAGAAVLTGCGDGSATSAGGSAPSPVAVPSSALPHTTAPTPAPAPTLSASASTPTASKRASAPAASAPPSGGGYATSDSYAWKHPCSSRQLSVHLVRRASAPTQRVIEVRNNGARSCGLSYYPHVVLWDAESATGGVTITPLVPDGLGGPPASALHAGRTAYAVVDLDPSGATKGTAAGVDAMNVLADGDHMSSRETVRFPLGAGAHALRPKLGLYEDTTPDAVASMESADIQP</sequence>
<evidence type="ECO:0000313" key="4">
    <source>
        <dbReference type="EMBL" id="MEE4546916.1"/>
    </source>
</evidence>
<evidence type="ECO:0000259" key="3">
    <source>
        <dbReference type="Pfam" id="PF14016"/>
    </source>
</evidence>
<proteinExistence type="predicted"/>
<feature type="chain" id="PRO_5046473310" evidence="2">
    <location>
        <begin position="18"/>
        <end position="247"/>
    </location>
</feature>
<keyword evidence="5" id="KW-1185">Reference proteome</keyword>
<dbReference type="RefSeq" id="WP_330800820.1">
    <property type="nucleotide sequence ID" value="NZ_JAZEWV010000059.1"/>
</dbReference>
<keyword evidence="2" id="KW-0732">Signal</keyword>
<evidence type="ECO:0000313" key="5">
    <source>
        <dbReference type="Proteomes" id="UP001344658"/>
    </source>
</evidence>
<organism evidence="4 5">
    <name type="scientific">Actinacidiphila polyblastidii</name>
    <dbReference type="NCBI Taxonomy" id="3110430"/>
    <lineage>
        <taxon>Bacteria</taxon>
        <taxon>Bacillati</taxon>
        <taxon>Actinomycetota</taxon>
        <taxon>Actinomycetes</taxon>
        <taxon>Kitasatosporales</taxon>
        <taxon>Streptomycetaceae</taxon>
        <taxon>Actinacidiphila</taxon>
    </lineage>
</organism>
<dbReference type="PROSITE" id="PS51257">
    <property type="entry name" value="PROKAR_LIPOPROTEIN"/>
    <property type="match status" value="1"/>
</dbReference>
<feature type="domain" description="DUF4232" evidence="3">
    <location>
        <begin position="99"/>
        <end position="204"/>
    </location>
</feature>
<evidence type="ECO:0000256" key="1">
    <source>
        <dbReference type="SAM" id="MobiDB-lite"/>
    </source>
</evidence>
<feature type="region of interest" description="Disordered" evidence="1">
    <location>
        <begin position="27"/>
        <end position="87"/>
    </location>
</feature>